<reference evidence="2" key="1">
    <citation type="submission" date="2020-09" db="EMBL/GenBank/DDBJ databases">
        <authorList>
            <person name="Kim M.K."/>
        </authorList>
    </citation>
    <scope>NUCLEOTIDE SEQUENCE</scope>
    <source>
        <strain evidence="2">BT704</strain>
    </source>
</reference>
<evidence type="ECO:0000313" key="3">
    <source>
        <dbReference type="Proteomes" id="UP000653797"/>
    </source>
</evidence>
<dbReference type="Proteomes" id="UP000653797">
    <property type="component" value="Unassembled WGS sequence"/>
</dbReference>
<comment type="caution">
    <text evidence="2">The sequence shown here is derived from an EMBL/GenBank/DDBJ whole genome shotgun (WGS) entry which is preliminary data.</text>
</comment>
<organism evidence="2 3">
    <name type="scientific">Spirosoma validum</name>
    <dbReference type="NCBI Taxonomy" id="2771355"/>
    <lineage>
        <taxon>Bacteria</taxon>
        <taxon>Pseudomonadati</taxon>
        <taxon>Bacteroidota</taxon>
        <taxon>Cytophagia</taxon>
        <taxon>Cytophagales</taxon>
        <taxon>Cytophagaceae</taxon>
        <taxon>Spirosoma</taxon>
    </lineage>
</organism>
<keyword evidence="3" id="KW-1185">Reference proteome</keyword>
<dbReference type="EMBL" id="JACXAA010000028">
    <property type="protein sequence ID" value="MBD2757684.1"/>
    <property type="molecule type" value="Genomic_DNA"/>
</dbReference>
<feature type="region of interest" description="Disordered" evidence="1">
    <location>
        <begin position="1"/>
        <end position="46"/>
    </location>
</feature>
<sequence length="46" mass="4704">MAHPLQSGLTNRLAGIGRLSDGLTTPPDPLTSNTPTGFQNHGYAGA</sequence>
<proteinExistence type="predicted"/>
<dbReference type="RefSeq" id="WP_191043308.1">
    <property type="nucleotide sequence ID" value="NZ_JACXAA010000028.1"/>
</dbReference>
<accession>A0A927B8I3</accession>
<dbReference type="AlphaFoldDB" id="A0A927B8I3"/>
<evidence type="ECO:0000256" key="1">
    <source>
        <dbReference type="SAM" id="MobiDB-lite"/>
    </source>
</evidence>
<evidence type="ECO:0000313" key="2">
    <source>
        <dbReference type="EMBL" id="MBD2757684.1"/>
    </source>
</evidence>
<feature type="compositionally biased region" description="Polar residues" evidence="1">
    <location>
        <begin position="30"/>
        <end position="39"/>
    </location>
</feature>
<protein>
    <submittedName>
        <fullName evidence="2">Uncharacterized protein</fullName>
    </submittedName>
</protein>
<gene>
    <name evidence="2" type="ORF">IC230_32740</name>
</gene>
<name>A0A927B8I3_9BACT</name>